<proteinExistence type="predicted"/>
<protein>
    <submittedName>
        <fullName evidence="1">Uncharacterized protein</fullName>
    </submittedName>
</protein>
<organism evidence="1 2">
    <name type="scientific">Araneus ventricosus</name>
    <name type="common">Orbweaver spider</name>
    <name type="synonym">Epeira ventricosa</name>
    <dbReference type="NCBI Taxonomy" id="182803"/>
    <lineage>
        <taxon>Eukaryota</taxon>
        <taxon>Metazoa</taxon>
        <taxon>Ecdysozoa</taxon>
        <taxon>Arthropoda</taxon>
        <taxon>Chelicerata</taxon>
        <taxon>Arachnida</taxon>
        <taxon>Araneae</taxon>
        <taxon>Araneomorphae</taxon>
        <taxon>Entelegynae</taxon>
        <taxon>Araneoidea</taxon>
        <taxon>Araneidae</taxon>
        <taxon>Araneus</taxon>
    </lineage>
</organism>
<dbReference type="EMBL" id="BGPR01001305">
    <property type="protein sequence ID" value="GBM50622.1"/>
    <property type="molecule type" value="Genomic_DNA"/>
</dbReference>
<dbReference type="OrthoDB" id="6455443at2759"/>
<name>A0A4Y2G9X5_ARAVE</name>
<comment type="caution">
    <text evidence="1">The sequence shown here is derived from an EMBL/GenBank/DDBJ whole genome shotgun (WGS) entry which is preliminary data.</text>
</comment>
<accession>A0A4Y2G9X5</accession>
<gene>
    <name evidence="1" type="ORF">AVEN_70254_1</name>
</gene>
<reference evidence="1 2" key="1">
    <citation type="journal article" date="2019" name="Sci. Rep.">
        <title>Orb-weaving spider Araneus ventricosus genome elucidates the spidroin gene catalogue.</title>
        <authorList>
            <person name="Kono N."/>
            <person name="Nakamura H."/>
            <person name="Ohtoshi R."/>
            <person name="Moran D.A.P."/>
            <person name="Shinohara A."/>
            <person name="Yoshida Y."/>
            <person name="Fujiwara M."/>
            <person name="Mori M."/>
            <person name="Tomita M."/>
            <person name="Arakawa K."/>
        </authorList>
    </citation>
    <scope>NUCLEOTIDE SEQUENCE [LARGE SCALE GENOMIC DNA]</scope>
</reference>
<dbReference type="Proteomes" id="UP000499080">
    <property type="component" value="Unassembled WGS sequence"/>
</dbReference>
<dbReference type="AlphaFoldDB" id="A0A4Y2G9X5"/>
<evidence type="ECO:0000313" key="2">
    <source>
        <dbReference type="Proteomes" id="UP000499080"/>
    </source>
</evidence>
<keyword evidence="2" id="KW-1185">Reference proteome</keyword>
<sequence>MKLVEIEYYWEKKPLLYRTRLKHFAVQGKDVCHWKIRRLHNTMHAHLVTLRPGLPINLDQDVHWPNCSLTLALAKGYVSKHGMRKFVLNEAKPALGMRGRNVDDKCISVPEWIDSFRDL</sequence>
<evidence type="ECO:0000313" key="1">
    <source>
        <dbReference type="EMBL" id="GBM50622.1"/>
    </source>
</evidence>